<gene>
    <name evidence="7" type="ORF">CLUP02_04378</name>
</gene>
<protein>
    <recommendedName>
        <fullName evidence="9">Cytochrome P450</fullName>
    </recommendedName>
</protein>
<keyword evidence="8" id="KW-1185">Reference proteome</keyword>
<keyword evidence="4 6" id="KW-0479">Metal-binding</keyword>
<dbReference type="GeneID" id="73338401"/>
<proteinExistence type="inferred from homology"/>
<evidence type="ECO:0000256" key="1">
    <source>
        <dbReference type="ARBA" id="ARBA00001971"/>
    </source>
</evidence>
<keyword evidence="5 6" id="KW-0408">Iron</keyword>
<dbReference type="EMBL" id="CP019474">
    <property type="protein sequence ID" value="UQC78899.1"/>
    <property type="molecule type" value="Genomic_DNA"/>
</dbReference>
<dbReference type="GO" id="GO:0020037">
    <property type="term" value="F:heme binding"/>
    <property type="evidence" value="ECO:0007669"/>
    <property type="project" value="InterPro"/>
</dbReference>
<dbReference type="RefSeq" id="XP_049140534.1">
    <property type="nucleotide sequence ID" value="XM_049283391.1"/>
</dbReference>
<organism evidence="7 8">
    <name type="scientific">Colletotrichum lupini</name>
    <dbReference type="NCBI Taxonomy" id="145971"/>
    <lineage>
        <taxon>Eukaryota</taxon>
        <taxon>Fungi</taxon>
        <taxon>Dikarya</taxon>
        <taxon>Ascomycota</taxon>
        <taxon>Pezizomycotina</taxon>
        <taxon>Sordariomycetes</taxon>
        <taxon>Hypocreomycetidae</taxon>
        <taxon>Glomerellales</taxon>
        <taxon>Glomerellaceae</taxon>
        <taxon>Colletotrichum</taxon>
        <taxon>Colletotrichum acutatum species complex</taxon>
    </lineage>
</organism>
<dbReference type="GO" id="GO:0004497">
    <property type="term" value="F:monooxygenase activity"/>
    <property type="evidence" value="ECO:0007669"/>
    <property type="project" value="InterPro"/>
</dbReference>
<dbReference type="GO" id="GO:0005506">
    <property type="term" value="F:iron ion binding"/>
    <property type="evidence" value="ECO:0007669"/>
    <property type="project" value="InterPro"/>
</dbReference>
<dbReference type="InterPro" id="IPR002401">
    <property type="entry name" value="Cyt_P450_E_grp-I"/>
</dbReference>
<dbReference type="KEGG" id="clup:CLUP02_04378"/>
<feature type="binding site" description="axial binding residue" evidence="6">
    <location>
        <position position="562"/>
    </location>
    <ligand>
        <name>heme</name>
        <dbReference type="ChEBI" id="CHEBI:30413"/>
    </ligand>
    <ligandPart>
        <name>Fe</name>
        <dbReference type="ChEBI" id="CHEBI:18248"/>
    </ligandPart>
</feature>
<dbReference type="PRINTS" id="PR00463">
    <property type="entry name" value="EP450I"/>
</dbReference>
<dbReference type="Gene3D" id="1.10.630.10">
    <property type="entry name" value="Cytochrome P450"/>
    <property type="match status" value="1"/>
</dbReference>
<comment type="cofactor">
    <cofactor evidence="1 6">
        <name>heme</name>
        <dbReference type="ChEBI" id="CHEBI:30413"/>
    </cofactor>
</comment>
<reference evidence="7" key="1">
    <citation type="journal article" date="2021" name="Mol. Plant Microbe Interact.">
        <title>Complete Genome Sequence of the Plant-Pathogenic Fungus Colletotrichum lupini.</title>
        <authorList>
            <person name="Baroncelli R."/>
            <person name="Pensec F."/>
            <person name="Da Lio D."/>
            <person name="Boufleur T."/>
            <person name="Vicente I."/>
            <person name="Sarrocco S."/>
            <person name="Picot A."/>
            <person name="Baraldi E."/>
            <person name="Sukno S."/>
            <person name="Thon M."/>
            <person name="Le Floch G."/>
        </authorList>
    </citation>
    <scope>NUCLEOTIDE SEQUENCE</scope>
    <source>
        <strain evidence="7">IMI 504893</strain>
    </source>
</reference>
<dbReference type="Pfam" id="PF00067">
    <property type="entry name" value="p450"/>
    <property type="match status" value="1"/>
</dbReference>
<evidence type="ECO:0000256" key="3">
    <source>
        <dbReference type="ARBA" id="ARBA00022617"/>
    </source>
</evidence>
<dbReference type="SUPFAM" id="SSF48264">
    <property type="entry name" value="Cytochrome P450"/>
    <property type="match status" value="1"/>
</dbReference>
<sequence>MFIDSSLFPEIPKPLLIGPLGAAATPRKHHTSCKSMNTTAIMRRKARGMLILCGHPEVNIFPVLRESCSEVWSKWDIGDPTAGSCISLPMPLQCDDIRGWKTEIMADTRLLMGGPLQGTQNSVKMTVDTNKILANWSTFSATVLESLAQISPAQMLIATLVLIPVYFVVGLLYNAYFHPLVKFPGPLYARCSDIPYMAVHTKGEMLPWLSSLHAKYGDVVRIGASRLSIINGQAWKDIYAHKTGGKKNFPKDPRVYGTDPNGHRNLITTLPDSDHSRLRRVFSPAFSERSLKAQAPLILSYVDQLMGNIRRGIQTDSDAKFDMLAFGESLGLLADSEYSEWVANIFDNLKNGAFAQVGREWSWLGNIVKLITPPRLKQAADMHFRHSIERVDRRLERDTDKADIWKLVLSQPEGKQIDKFDMYNNASVFMVAGSETTATILSGVTYLLLRNPDKLARLVSEIRGVDSEEDLDIQRLSALPYMTAVLNEALRWYPPVPVGVWREVPEGGSATRVSVPQFPANHSPRNFKDPEAFIPERWIPGPEYEPNTKEVVQPFSIGPRNCIGINLAWHEMRLILAKTLWNFDLSLCQESENWSDQKSYILWEKHPLMVTINWSCQPYDVMLVHVGNGSWGRSNSTTSFSSSSGHQSNINWNRRAPTIGILMAIQDKPQASTAPATIKVGDRAGWLEALRSQRPVLVHLNADTTWLIQLPYPPSSVPPAGRKHFNVLIDPWLQGPQSDVASWFSTQWHVVEPSLKTMDQLNSILAGFEDGSETPKVTDRSYIDVVAISHEFTDHCHQATLEELPKSTPVFATDKAADLIRSWSHFSSVTTTPGFSSETKDWKSDLSISGLPPWVGIGRVITEGNALYYHSAIMIAFDSETPETILYSPHGIQATDLECIRKSGFSTLALLHGLHDVRIWMTKQLNLGALNGIQAVAETGARYWVATHDEAKEGGGLIAPLLMRTQYTLKQAVEAEEARMNGKVPEYDFVELGSGDGLVLHGTMRPHMGDQHKLHVTVKYLGMPMSHARDRWVVERPPACRQTSNLVQTSRVERIGEEGMREYILRYFDDGAWLSSKWMGDIMDMMPANVFGKFFLVTSADQKVVPTRNGVTYMNQEAFESKAARMWYDNNCIGLGYAEIGVDSKLKHYTISDSEAEDMKHWIRDSRAALIND</sequence>
<dbReference type="AlphaFoldDB" id="A0A9Q8SKA3"/>
<dbReference type="InterPro" id="IPR036866">
    <property type="entry name" value="RibonucZ/Hydroxyglut_hydro"/>
</dbReference>
<evidence type="ECO:0000256" key="6">
    <source>
        <dbReference type="PIRSR" id="PIRSR602401-1"/>
    </source>
</evidence>
<dbReference type="Gene3D" id="3.60.15.10">
    <property type="entry name" value="Ribonuclease Z/Hydroxyacylglutathione hydrolase-like"/>
    <property type="match status" value="1"/>
</dbReference>
<dbReference type="PANTHER" id="PTHR24305:SF210">
    <property type="entry name" value="CYTOCHROME P450 MONOOXYGENASE ASQL-RELATED"/>
    <property type="match status" value="1"/>
</dbReference>
<dbReference type="PROSITE" id="PS00086">
    <property type="entry name" value="CYTOCHROME_P450"/>
    <property type="match status" value="1"/>
</dbReference>
<dbReference type="InterPro" id="IPR017972">
    <property type="entry name" value="Cyt_P450_CS"/>
</dbReference>
<evidence type="ECO:0008006" key="9">
    <source>
        <dbReference type="Google" id="ProtNLM"/>
    </source>
</evidence>
<dbReference type="PRINTS" id="PR00385">
    <property type="entry name" value="P450"/>
</dbReference>
<comment type="similarity">
    <text evidence="2">Belongs to the cytochrome P450 family.</text>
</comment>
<keyword evidence="3 6" id="KW-0349">Heme</keyword>
<dbReference type="GO" id="GO:0016705">
    <property type="term" value="F:oxidoreductase activity, acting on paired donors, with incorporation or reduction of molecular oxygen"/>
    <property type="evidence" value="ECO:0007669"/>
    <property type="project" value="InterPro"/>
</dbReference>
<accession>A0A9Q8SKA3</accession>
<dbReference type="Proteomes" id="UP000830671">
    <property type="component" value="Chromosome 2"/>
</dbReference>
<evidence type="ECO:0000256" key="4">
    <source>
        <dbReference type="ARBA" id="ARBA00022723"/>
    </source>
</evidence>
<evidence type="ECO:0000313" key="7">
    <source>
        <dbReference type="EMBL" id="UQC78899.1"/>
    </source>
</evidence>
<name>A0A9Q8SKA3_9PEZI</name>
<dbReference type="InterPro" id="IPR050121">
    <property type="entry name" value="Cytochrome_P450_monoxygenase"/>
</dbReference>
<evidence type="ECO:0000256" key="2">
    <source>
        <dbReference type="ARBA" id="ARBA00010617"/>
    </source>
</evidence>
<dbReference type="PANTHER" id="PTHR24305">
    <property type="entry name" value="CYTOCHROME P450"/>
    <property type="match status" value="1"/>
</dbReference>
<evidence type="ECO:0000313" key="8">
    <source>
        <dbReference type="Proteomes" id="UP000830671"/>
    </source>
</evidence>
<dbReference type="CDD" id="cd11058">
    <property type="entry name" value="CYP60B-like"/>
    <property type="match status" value="1"/>
</dbReference>
<dbReference type="InterPro" id="IPR036396">
    <property type="entry name" value="Cyt_P450_sf"/>
</dbReference>
<dbReference type="InterPro" id="IPR001128">
    <property type="entry name" value="Cyt_P450"/>
</dbReference>
<evidence type="ECO:0000256" key="5">
    <source>
        <dbReference type="ARBA" id="ARBA00023004"/>
    </source>
</evidence>